<dbReference type="Proteomes" id="UP000018458">
    <property type="component" value="Unassembled WGS sequence"/>
</dbReference>
<dbReference type="HOGENOM" id="CLU_2636705_0_0_6"/>
<organism evidence="1 2">
    <name type="scientific">Succinatimonas hippei (strain DSM 22608 / JCM 16073 / KCTC 15190 / YIT 12066)</name>
    <dbReference type="NCBI Taxonomy" id="762983"/>
    <lineage>
        <taxon>Bacteria</taxon>
        <taxon>Pseudomonadati</taxon>
        <taxon>Pseudomonadota</taxon>
        <taxon>Gammaproteobacteria</taxon>
        <taxon>Aeromonadales</taxon>
        <taxon>Succinivibrionaceae</taxon>
        <taxon>Succinatimonas</taxon>
    </lineage>
</organism>
<name>E8LMC1_SUCHY</name>
<reference evidence="1 2" key="1">
    <citation type="submission" date="2011-01" db="EMBL/GenBank/DDBJ databases">
        <authorList>
            <person name="Weinstock G."/>
            <person name="Sodergren E."/>
            <person name="Clifton S."/>
            <person name="Fulton L."/>
            <person name="Fulton B."/>
            <person name="Courtney L."/>
            <person name="Fronick C."/>
            <person name="Harrison M."/>
            <person name="Strong C."/>
            <person name="Farmer C."/>
            <person name="Delahaunty K."/>
            <person name="Markovic C."/>
            <person name="Hall O."/>
            <person name="Minx P."/>
            <person name="Tomlinson C."/>
            <person name="Mitreva M."/>
            <person name="Hou S."/>
            <person name="Chen J."/>
            <person name="Wollam A."/>
            <person name="Pepin K.H."/>
            <person name="Johnson M."/>
            <person name="Bhonagiri V."/>
            <person name="Zhang X."/>
            <person name="Suruliraj S."/>
            <person name="Warren W."/>
            <person name="Chinwalla A."/>
            <person name="Mardis E.R."/>
            <person name="Wilson R.K."/>
        </authorList>
    </citation>
    <scope>NUCLEOTIDE SEQUENCE [LARGE SCALE GENOMIC DNA]</scope>
    <source>
        <strain evidence="2">DSM 22608 / JCM 16073 / KCTC 15190 / YIT 12066</strain>
    </source>
</reference>
<evidence type="ECO:0000313" key="1">
    <source>
        <dbReference type="EMBL" id="EFY06333.1"/>
    </source>
</evidence>
<protein>
    <submittedName>
        <fullName evidence="1">Uncharacterized protein</fullName>
    </submittedName>
</protein>
<comment type="caution">
    <text evidence="1">The sequence shown here is derived from an EMBL/GenBank/DDBJ whole genome shotgun (WGS) entry which is preliminary data.</text>
</comment>
<keyword evidence="2" id="KW-1185">Reference proteome</keyword>
<dbReference type="STRING" id="762983.HMPREF9444_01907"/>
<proteinExistence type="predicted"/>
<evidence type="ECO:0000313" key="2">
    <source>
        <dbReference type="Proteomes" id="UP000018458"/>
    </source>
</evidence>
<dbReference type="AlphaFoldDB" id="E8LMC1"/>
<sequence length="77" mass="9009">MHLKSRNSEFWDVLKSWTIYDAAVKKRMIFYCDSDHMLNTKIPSPPHRFAICRGGKVISLKNKQMQNFIRRAGNPLA</sequence>
<dbReference type="EMBL" id="AEVO01000132">
    <property type="protein sequence ID" value="EFY06333.1"/>
    <property type="molecule type" value="Genomic_DNA"/>
</dbReference>
<gene>
    <name evidence="1" type="ORF">HMPREF9444_01907</name>
</gene>
<accession>E8LMC1</accession>